<evidence type="ECO:0000259" key="13">
    <source>
        <dbReference type="PROSITE" id="PS50141"/>
    </source>
</evidence>
<dbReference type="SMART" id="SM00552">
    <property type="entry name" value="ADEAMc"/>
    <property type="match status" value="1"/>
</dbReference>
<evidence type="ECO:0000313" key="15">
    <source>
        <dbReference type="Proteomes" id="UP001165090"/>
    </source>
</evidence>
<comment type="cofactor">
    <cofactor evidence="5">
        <name>1D-myo-inositol hexakisphosphate</name>
        <dbReference type="ChEBI" id="CHEBI:58130"/>
    </cofactor>
</comment>
<evidence type="ECO:0000256" key="2">
    <source>
        <dbReference type="ARBA" id="ARBA00022723"/>
    </source>
</evidence>
<evidence type="ECO:0000256" key="9">
    <source>
        <dbReference type="ARBA" id="ARBA00040502"/>
    </source>
</evidence>
<evidence type="ECO:0000256" key="11">
    <source>
        <dbReference type="ARBA" id="ARBA00047635"/>
    </source>
</evidence>
<evidence type="ECO:0000256" key="4">
    <source>
        <dbReference type="ARBA" id="ARBA00022833"/>
    </source>
</evidence>
<dbReference type="PANTHER" id="PTHR46516:SF1">
    <property type="entry name" value="TRNA-SPECIFIC ADENOSINE DEAMINASE 1"/>
    <property type="match status" value="1"/>
</dbReference>
<name>A0ABQ5SER1_9CHLO</name>
<gene>
    <name evidence="14" type="ORF">VaNZ11_011832</name>
</gene>
<accession>A0ABQ5SER1</accession>
<evidence type="ECO:0000256" key="5">
    <source>
        <dbReference type="ARBA" id="ARBA00037026"/>
    </source>
</evidence>
<keyword evidence="3" id="KW-0378">Hydrolase</keyword>
<evidence type="ECO:0000256" key="3">
    <source>
        <dbReference type="ARBA" id="ARBA00022801"/>
    </source>
</evidence>
<sequence length="851" mass="85972">MVGDDDLAAAVAAAVASAYTSLPKKGKPQPNEYTVLSGFAIAYGNSSVDFNAMDSFTQPSESHTLTATVPVDISRHTSQPLSLSADNPLESSLPSASAATNGQRISMAMGSVIAVALGTGTKCLGATKRSPLGDVINDSHAEVVARRALLAWLYGEAALALRQGSDSGGGGGASAMPTNSGSDARGKQHPPSPKVSVFEVVREGVTDAVEAGDAEPQCGSHEGSDGASGNTLSGTGIRGEVPGAAREPGGGGNCGLMDPAESPGRKTTQLRPPRVRLRLRPGLRLVMYVSQPPCGDASILGAESLTAECESVMQNYEMDCCDGIGRVSSRRAGDTDAPVTPGDCRQAAAAAISSSLGEAASDSNHLLVGDRGIMAAAGPLAVHVNTPFEASRIVSAPAVDAVVTAATVSVAPSVRFRTGAKVIKLMAEVKGNSPMPFAAAAAATSVQQPQLQPLLPFPNAPPSCTTTAPASPTLGTSAEAPPVAGRQFGPHARPACSSRAQPLVNIAVAIAPQPARNELGMSTGQISFRNGCESRDIGSGGSTNGLVPRVPQAGDVEADAEQLLAAGAIRRKPGRGDATLSLSCSDKIARWCCLGVQGALLSGLLERPLYVELLAIGATPSLEAAVGAEAASLAVVAAAHRAFGSRLFQDSAVAAAMNGSGNARVAPFTLHPPRLAALPPSANSLGLSPDTTRKAASGVSVNWSAAPGACMRLLMQCQQQSNASQLKSEQSPGKGAATAPGLGRWAVRGPLRGGEGDHEVTLAADGRKAGAAKKGPAWSSERTRSRLCPAAMQRRMVALLKEMTDTPQAMDSLGAMGVSELATSGPGLSIDAGGDRGNGGDGGNFGDGDDG</sequence>
<evidence type="ECO:0000256" key="1">
    <source>
        <dbReference type="ARBA" id="ARBA00022694"/>
    </source>
</evidence>
<feature type="compositionally biased region" description="Polar residues" evidence="12">
    <location>
        <begin position="722"/>
        <end position="731"/>
    </location>
</feature>
<evidence type="ECO:0000313" key="14">
    <source>
        <dbReference type="EMBL" id="GLI67671.1"/>
    </source>
</evidence>
<dbReference type="InterPro" id="IPR002466">
    <property type="entry name" value="A_deamin"/>
</dbReference>
<feature type="compositionally biased region" description="Low complexity" evidence="12">
    <location>
        <begin position="462"/>
        <end position="473"/>
    </location>
</feature>
<dbReference type="PANTHER" id="PTHR46516">
    <property type="entry name" value="TRNA-SPECIFIC ADENOSINE DEAMINASE 1"/>
    <property type="match status" value="1"/>
</dbReference>
<keyword evidence="1" id="KW-0819">tRNA processing</keyword>
<keyword evidence="15" id="KW-1185">Reference proteome</keyword>
<comment type="catalytic activity">
    <reaction evidence="11">
        <text>adenosine(37) in tRNA(Ala) + H2O + H(+) = inosine(37) in tRNA(Ala) + NH4(+)</text>
        <dbReference type="Rhea" id="RHEA:50968"/>
        <dbReference type="Rhea" id="RHEA-COMP:12855"/>
        <dbReference type="Rhea" id="RHEA-COMP:12856"/>
        <dbReference type="ChEBI" id="CHEBI:15377"/>
        <dbReference type="ChEBI" id="CHEBI:15378"/>
        <dbReference type="ChEBI" id="CHEBI:28938"/>
        <dbReference type="ChEBI" id="CHEBI:74411"/>
        <dbReference type="ChEBI" id="CHEBI:82852"/>
        <dbReference type="EC" id="3.5.4.34"/>
    </reaction>
</comment>
<evidence type="ECO:0000256" key="10">
    <source>
        <dbReference type="ARBA" id="ARBA00041760"/>
    </source>
</evidence>
<feature type="region of interest" description="Disordered" evidence="12">
    <location>
        <begin position="722"/>
        <end position="757"/>
    </location>
</feature>
<keyword evidence="2" id="KW-0479">Metal-binding</keyword>
<feature type="region of interest" description="Disordered" evidence="12">
    <location>
        <begin position="211"/>
        <end position="268"/>
    </location>
</feature>
<comment type="similarity">
    <text evidence="7">Belongs to the ADAT1 family.</text>
</comment>
<dbReference type="Pfam" id="PF02137">
    <property type="entry name" value="A_deamin"/>
    <property type="match status" value="2"/>
</dbReference>
<organism evidence="14 15">
    <name type="scientific">Volvox africanus</name>
    <dbReference type="NCBI Taxonomy" id="51714"/>
    <lineage>
        <taxon>Eukaryota</taxon>
        <taxon>Viridiplantae</taxon>
        <taxon>Chlorophyta</taxon>
        <taxon>core chlorophytes</taxon>
        <taxon>Chlorophyceae</taxon>
        <taxon>CS clade</taxon>
        <taxon>Chlamydomonadales</taxon>
        <taxon>Volvocaceae</taxon>
        <taxon>Volvox</taxon>
    </lineage>
</organism>
<keyword evidence="4" id="KW-0862">Zinc</keyword>
<feature type="domain" description="A to I editase" evidence="13">
    <location>
        <begin position="116"/>
        <end position="299"/>
    </location>
</feature>
<evidence type="ECO:0000256" key="7">
    <source>
        <dbReference type="ARBA" id="ARBA00038326"/>
    </source>
</evidence>
<feature type="non-terminal residue" evidence="14">
    <location>
        <position position="851"/>
    </location>
</feature>
<reference evidence="14 15" key="1">
    <citation type="journal article" date="2023" name="IScience">
        <title>Expanded male sex-determining region conserved during the evolution of homothallism in the green alga Volvox.</title>
        <authorList>
            <person name="Yamamoto K."/>
            <person name="Matsuzaki R."/>
            <person name="Mahakham W."/>
            <person name="Heman W."/>
            <person name="Sekimoto H."/>
            <person name="Kawachi M."/>
            <person name="Minakuchi Y."/>
            <person name="Toyoda A."/>
            <person name="Nozaki H."/>
        </authorList>
    </citation>
    <scope>NUCLEOTIDE SEQUENCE [LARGE SCALE GENOMIC DNA]</scope>
    <source>
        <strain evidence="14 15">NIES-4468</strain>
    </source>
</reference>
<feature type="region of interest" description="Disordered" evidence="12">
    <location>
        <begin position="824"/>
        <end position="851"/>
    </location>
</feature>
<feature type="region of interest" description="Disordered" evidence="12">
    <location>
        <begin position="165"/>
        <end position="194"/>
    </location>
</feature>
<protein>
    <recommendedName>
        <fullName evidence="9">tRNA-specific adenosine deaminase 1</fullName>
        <ecNumber evidence="8">3.5.4.34</ecNumber>
    </recommendedName>
    <alternativeName>
        <fullName evidence="10">tRNA-specific adenosine-37 deaminase</fullName>
    </alternativeName>
</protein>
<evidence type="ECO:0000256" key="12">
    <source>
        <dbReference type="SAM" id="MobiDB-lite"/>
    </source>
</evidence>
<dbReference type="PROSITE" id="PS50141">
    <property type="entry name" value="A_DEAMIN_EDITASE"/>
    <property type="match status" value="2"/>
</dbReference>
<dbReference type="Proteomes" id="UP001165090">
    <property type="component" value="Unassembled WGS sequence"/>
</dbReference>
<dbReference type="EC" id="3.5.4.34" evidence="8"/>
<dbReference type="EMBL" id="BSDZ01000078">
    <property type="protein sequence ID" value="GLI67671.1"/>
    <property type="molecule type" value="Genomic_DNA"/>
</dbReference>
<comment type="caution">
    <text evidence="14">The sequence shown here is derived from an EMBL/GenBank/DDBJ whole genome shotgun (WGS) entry which is preliminary data.</text>
</comment>
<feature type="region of interest" description="Disordered" evidence="12">
    <location>
        <begin position="460"/>
        <end position="494"/>
    </location>
</feature>
<feature type="domain" description="A to I editase" evidence="13">
    <location>
        <begin position="576"/>
        <end position="799"/>
    </location>
</feature>
<feature type="compositionally biased region" description="Gly residues" evidence="12">
    <location>
        <begin position="835"/>
        <end position="851"/>
    </location>
</feature>
<evidence type="ECO:0000256" key="8">
    <source>
        <dbReference type="ARBA" id="ARBA00038940"/>
    </source>
</evidence>
<comment type="function">
    <text evidence="6">Specifically deaminates adenosine-37 to inosine in tRNA-Ala.</text>
</comment>
<evidence type="ECO:0000256" key="6">
    <source>
        <dbReference type="ARBA" id="ARBA00037784"/>
    </source>
</evidence>
<proteinExistence type="inferred from homology"/>